<evidence type="ECO:0000256" key="2">
    <source>
        <dbReference type="ARBA" id="ARBA00004326"/>
    </source>
</evidence>
<keyword evidence="18 21" id="KW-0472">Membrane</keyword>
<keyword evidence="6" id="KW-0813">Transport</keyword>
<feature type="domain" description="Cation-transporting P-type ATPase N-terminal" evidence="22">
    <location>
        <begin position="102"/>
        <end position="170"/>
    </location>
</feature>
<dbReference type="SUPFAM" id="SSF81653">
    <property type="entry name" value="Calcium ATPase, transduction domain A"/>
    <property type="match status" value="1"/>
</dbReference>
<feature type="compositionally biased region" description="Basic residues" evidence="20">
    <location>
        <begin position="37"/>
        <end position="49"/>
    </location>
</feature>
<feature type="transmembrane region" description="Helical" evidence="21">
    <location>
        <begin position="936"/>
        <end position="960"/>
    </location>
</feature>
<name>A0A5A9P571_9TELE</name>
<dbReference type="FunFam" id="3.40.1110.10:FF:000003">
    <property type="entry name" value="Calcium-transporting ATPase"/>
    <property type="match status" value="1"/>
</dbReference>
<keyword evidence="14" id="KW-0703">Sarcoplasmic reticulum</keyword>
<dbReference type="PRINTS" id="PR00119">
    <property type="entry name" value="CATATPASE"/>
</dbReference>
<evidence type="ECO:0000313" key="24">
    <source>
        <dbReference type="Proteomes" id="UP000324632"/>
    </source>
</evidence>
<dbReference type="SUPFAM" id="SSF56784">
    <property type="entry name" value="HAD-like"/>
    <property type="match status" value="1"/>
</dbReference>
<evidence type="ECO:0000256" key="9">
    <source>
        <dbReference type="ARBA" id="ARBA00022692"/>
    </source>
</evidence>
<feature type="transmembrane region" description="Helical" evidence="21">
    <location>
        <begin position="863"/>
        <end position="884"/>
    </location>
</feature>
<evidence type="ECO:0000256" key="19">
    <source>
        <dbReference type="ARBA" id="ARBA00047282"/>
    </source>
</evidence>
<dbReference type="GO" id="GO:0005524">
    <property type="term" value="F:ATP binding"/>
    <property type="evidence" value="ECO:0007669"/>
    <property type="project" value="UniProtKB-KW"/>
</dbReference>
<accession>A0A5A9P571</accession>
<evidence type="ECO:0000256" key="18">
    <source>
        <dbReference type="ARBA" id="ARBA00023136"/>
    </source>
</evidence>
<proteinExistence type="inferred from homology"/>
<evidence type="ECO:0000256" key="5">
    <source>
        <dbReference type="ARBA" id="ARBA00012790"/>
    </source>
</evidence>
<comment type="catalytic activity">
    <reaction evidence="19">
        <text>Ca(2+)(in) + ATP + H2O = Ca(2+)(out) + ADP + phosphate + H(+)</text>
        <dbReference type="Rhea" id="RHEA:18105"/>
        <dbReference type="ChEBI" id="CHEBI:15377"/>
        <dbReference type="ChEBI" id="CHEBI:15378"/>
        <dbReference type="ChEBI" id="CHEBI:29108"/>
        <dbReference type="ChEBI" id="CHEBI:30616"/>
        <dbReference type="ChEBI" id="CHEBI:43474"/>
        <dbReference type="ChEBI" id="CHEBI:456216"/>
        <dbReference type="EC" id="7.2.2.10"/>
    </reaction>
    <physiologicalReaction direction="left-to-right" evidence="19">
        <dbReference type="Rhea" id="RHEA:18106"/>
    </physiologicalReaction>
</comment>
<dbReference type="NCBIfam" id="TIGR01494">
    <property type="entry name" value="ATPase_P-type"/>
    <property type="match status" value="2"/>
</dbReference>
<feature type="compositionally biased region" description="Basic and acidic residues" evidence="20">
    <location>
        <begin position="50"/>
        <end position="61"/>
    </location>
</feature>
<keyword evidence="12" id="KW-0067">ATP-binding</keyword>
<dbReference type="InterPro" id="IPR006068">
    <property type="entry name" value="ATPase_P-typ_cation-transptr_C"/>
</dbReference>
<evidence type="ECO:0000256" key="16">
    <source>
        <dbReference type="ARBA" id="ARBA00022989"/>
    </source>
</evidence>
<keyword evidence="10" id="KW-0547">Nucleotide-binding</keyword>
<keyword evidence="8" id="KW-0109">Calcium transport</keyword>
<dbReference type="Pfam" id="PF00690">
    <property type="entry name" value="Cation_ATPase_N"/>
    <property type="match status" value="1"/>
</dbReference>
<keyword evidence="13" id="KW-0460">Magnesium</keyword>
<feature type="transmembrane region" description="Helical" evidence="21">
    <location>
        <begin position="1031"/>
        <end position="1053"/>
    </location>
</feature>
<evidence type="ECO:0000256" key="8">
    <source>
        <dbReference type="ARBA" id="ARBA00022568"/>
    </source>
</evidence>
<keyword evidence="24" id="KW-1185">Reference proteome</keyword>
<feature type="transmembrane region" description="Helical" evidence="21">
    <location>
        <begin position="1065"/>
        <end position="1083"/>
    </location>
</feature>
<dbReference type="Pfam" id="PF13246">
    <property type="entry name" value="Cation_ATPase"/>
    <property type="match status" value="1"/>
</dbReference>
<feature type="transmembrane region" description="Helical" evidence="21">
    <location>
        <begin position="385"/>
        <end position="414"/>
    </location>
</feature>
<dbReference type="GO" id="GO:0005388">
    <property type="term" value="F:P-type calcium transporter activity"/>
    <property type="evidence" value="ECO:0007669"/>
    <property type="project" value="UniProtKB-EC"/>
</dbReference>
<dbReference type="PRINTS" id="PR00120">
    <property type="entry name" value="HATPASE"/>
</dbReference>
<feature type="transmembrane region" description="Helical" evidence="21">
    <location>
        <begin position="177"/>
        <end position="200"/>
    </location>
</feature>
<keyword evidence="11" id="KW-0106">Calcium</keyword>
<dbReference type="PANTHER" id="PTHR42861">
    <property type="entry name" value="CALCIUM-TRANSPORTING ATPASE"/>
    <property type="match status" value="1"/>
</dbReference>
<evidence type="ECO:0000256" key="6">
    <source>
        <dbReference type="ARBA" id="ARBA00022448"/>
    </source>
</evidence>
<dbReference type="SUPFAM" id="SSF81660">
    <property type="entry name" value="Metal cation-transporting ATPase, ATP-binding domain N"/>
    <property type="match status" value="1"/>
</dbReference>
<reference evidence="23 24" key="1">
    <citation type="journal article" date="2019" name="Mol. Ecol. Resour.">
        <title>Chromosome-level genome assembly of Triplophysa tibetana, a fish adapted to the harsh high-altitude environment of the Tibetan Plateau.</title>
        <authorList>
            <person name="Yang X."/>
            <person name="Liu H."/>
            <person name="Ma Z."/>
            <person name="Zou Y."/>
            <person name="Zou M."/>
            <person name="Mao Y."/>
            <person name="Li X."/>
            <person name="Wang H."/>
            <person name="Chen T."/>
            <person name="Wang W."/>
            <person name="Yang R."/>
        </authorList>
    </citation>
    <scope>NUCLEOTIDE SEQUENCE [LARGE SCALE GENOMIC DNA]</scope>
    <source>
        <strain evidence="23">TTIB1903HZAU</strain>
        <tissue evidence="23">Muscle</tissue>
    </source>
</reference>
<keyword evidence="15" id="KW-1278">Translocase</keyword>
<keyword evidence="16 21" id="KW-1133">Transmembrane helix</keyword>
<evidence type="ECO:0000256" key="7">
    <source>
        <dbReference type="ARBA" id="ARBA00022553"/>
    </source>
</evidence>
<evidence type="ECO:0000256" key="13">
    <source>
        <dbReference type="ARBA" id="ARBA00022842"/>
    </source>
</evidence>
<dbReference type="AlphaFoldDB" id="A0A5A9P571"/>
<evidence type="ECO:0000256" key="15">
    <source>
        <dbReference type="ARBA" id="ARBA00022967"/>
    </source>
</evidence>
<dbReference type="SUPFAM" id="SSF81665">
    <property type="entry name" value="Calcium ATPase, transmembrane domain M"/>
    <property type="match status" value="1"/>
</dbReference>
<dbReference type="Pfam" id="PF00122">
    <property type="entry name" value="E1-E2_ATPase"/>
    <property type="match status" value="1"/>
</dbReference>
<comment type="subcellular location">
    <subcellularLocation>
        <location evidence="3">Endoplasmic reticulum membrane</location>
        <topology evidence="3">Multi-pass membrane protein</topology>
    </subcellularLocation>
    <subcellularLocation>
        <location evidence="2">Sarcoplasmic reticulum membrane</location>
        <topology evidence="2">Multi-pass membrane protein</topology>
    </subcellularLocation>
</comment>
<dbReference type="EMBL" id="SOYY01000009">
    <property type="protein sequence ID" value="KAA0717098.1"/>
    <property type="molecule type" value="Genomic_DNA"/>
</dbReference>
<evidence type="ECO:0000313" key="23">
    <source>
        <dbReference type="EMBL" id="KAA0717098.1"/>
    </source>
</evidence>
<keyword evidence="17" id="KW-0406">Ion transport</keyword>
<dbReference type="FunFam" id="3.40.50.1000:FF:000005">
    <property type="entry name" value="Calcium-transporting ATPase 1"/>
    <property type="match status" value="1"/>
</dbReference>
<comment type="similarity">
    <text evidence="4">Belongs to the cation transport ATPase (P-type) (TC 3.A.3) family. Type IIA subfamily.</text>
</comment>
<evidence type="ECO:0000256" key="4">
    <source>
        <dbReference type="ARBA" id="ARBA00005675"/>
    </source>
</evidence>
<evidence type="ECO:0000256" key="1">
    <source>
        <dbReference type="ARBA" id="ARBA00001946"/>
    </source>
</evidence>
<evidence type="ECO:0000256" key="10">
    <source>
        <dbReference type="ARBA" id="ARBA00022741"/>
    </source>
</evidence>
<dbReference type="Gene3D" id="3.40.1110.10">
    <property type="entry name" value="Calcium-transporting ATPase, cytoplasmic domain N"/>
    <property type="match status" value="1"/>
</dbReference>
<evidence type="ECO:0000256" key="12">
    <source>
        <dbReference type="ARBA" id="ARBA00022840"/>
    </source>
</evidence>
<feature type="region of interest" description="Disordered" evidence="20">
    <location>
        <begin position="1"/>
        <end position="72"/>
    </location>
</feature>
<evidence type="ECO:0000256" key="14">
    <source>
        <dbReference type="ARBA" id="ARBA00022951"/>
    </source>
</evidence>
<dbReference type="GO" id="GO:0033017">
    <property type="term" value="C:sarcoplasmic reticulum membrane"/>
    <property type="evidence" value="ECO:0007669"/>
    <property type="project" value="UniProtKB-SubCell"/>
</dbReference>
<dbReference type="Pfam" id="PF08282">
    <property type="entry name" value="Hydrolase_3"/>
    <property type="match status" value="1"/>
</dbReference>
<evidence type="ECO:0000256" key="11">
    <source>
        <dbReference type="ARBA" id="ARBA00022837"/>
    </source>
</evidence>
<comment type="caution">
    <text evidence="23">The sequence shown here is derived from an EMBL/GenBank/DDBJ whole genome shotgun (WGS) entry which is preliminary data.</text>
</comment>
<dbReference type="CDD" id="cd02083">
    <property type="entry name" value="P-type_ATPase_SERCA"/>
    <property type="match status" value="1"/>
</dbReference>
<comment type="cofactor">
    <cofactor evidence="1">
        <name>Mg(2+)</name>
        <dbReference type="ChEBI" id="CHEBI:18420"/>
    </cofactor>
</comment>
<dbReference type="InterPro" id="IPR001757">
    <property type="entry name" value="P_typ_ATPase"/>
</dbReference>
<dbReference type="Gene3D" id="1.20.1110.10">
    <property type="entry name" value="Calcium-transporting ATPase, transmembrane domain"/>
    <property type="match status" value="3"/>
</dbReference>
<dbReference type="FunFam" id="1.20.1110.10:FF:000065">
    <property type="entry name" value="Sarcoplasmic/endoplasmic reticulum calcium ATPase 1"/>
    <property type="match status" value="3"/>
</dbReference>
<dbReference type="FunFam" id="2.70.150.10:FF:000160">
    <property type="entry name" value="Sarcoplasmic/endoplasmic reticulum calcium ATPase 1"/>
    <property type="match status" value="1"/>
</dbReference>
<dbReference type="Proteomes" id="UP000324632">
    <property type="component" value="Chromosome 9"/>
</dbReference>
<evidence type="ECO:0000256" key="21">
    <source>
        <dbReference type="SAM" id="Phobius"/>
    </source>
</evidence>
<organism evidence="23 24">
    <name type="scientific">Triplophysa tibetana</name>
    <dbReference type="NCBI Taxonomy" id="1572043"/>
    <lineage>
        <taxon>Eukaryota</taxon>
        <taxon>Metazoa</taxon>
        <taxon>Chordata</taxon>
        <taxon>Craniata</taxon>
        <taxon>Vertebrata</taxon>
        <taxon>Euteleostomi</taxon>
        <taxon>Actinopterygii</taxon>
        <taxon>Neopterygii</taxon>
        <taxon>Teleostei</taxon>
        <taxon>Ostariophysi</taxon>
        <taxon>Cypriniformes</taxon>
        <taxon>Nemacheilidae</taxon>
        <taxon>Triplophysa</taxon>
    </lineage>
</organism>
<gene>
    <name evidence="23" type="ORF">E1301_Tti014439</name>
</gene>
<sequence>MKHEEKPAGCERLLRSDVRGDERRGKVKRANESSRTALKRSSSRKKRREPRAPSEEAESARAHSHRSSSQTAALGLTEVHGLKPAACRGGSARSKRFLKMENAHTKSAPEVLANFGVNENTGLTLEQVKINFEKYGPNGKSLWELVVEQFEDLLVRILLLAACVSFVLALFEEGEESTTAFVEPIVILLILVANAVIGVWQERNAENAIEALKEYEPEMGKVYRMNRTAVQRIKARDIVPGDIVEVSVGDKVPADIRITSIKSTTLRVDQSILTGESVSIIKHTDPVPDPRAVNQDKKNMLFSGTNIAAGRAIGVVISTAVSTEIGKIRNQMVATEQEKTPLQQKLDEFGQQLSKVISLICIAVWVINISHFADPVHGGSWIRGAIYYFKIAVALAVAAIPEGLPAVITTCLALGTRRMAKKNAIVRSLPICGDAGMYLRYLLRQDGYTDYQPDVCLQVGSSLFAKTHCDMMFVVNKADDTSCSLHEFTITGSTYAPEGQVLKCERPVECGDYDGLVELATICSLCNDSSLDYNEAKGVYEKVGEATETALTTLVEKMNVFKTELSGLSKVDRASACNMIFRKLMQKKFTLEFSRDRKSMSVYCTPIGSNSQNKMFVKGAPESVIDRCQFLRVGKDRIPLTVAVKEELMGTIRDWGSGRDTLRCLALASRDSPPPDDKMDLENSAKFSEYESNLTFVGCVGMLDPPRSEVIGSVKLCSKAGIRVIMITGDNKGTAVAICRRVGIIGEDEDVEGKAYTGREFDDLTLEAQREAVKRARCFARVEPAHKSKIVGYLQSFDEITAMTGDGVNDAPALKKAEIGIAMGSGTAVAKSASEMVLSDDNFSTIVAAVEEGRAIYSNMKQFIRYLISSNVGEVVCIFLTAILGLPEALIPVQLLWVNLVTDGLPATALGFNPPDLDIMDKPPRNPKESLISGWLFFRYLAIGGYVGLGTVSAATWWYLFDEGGPQVSFYQLRHFMQCTEDNPMFEGIDCEVFESRYPTTMALSVLVTIEMFNALNSLSENQSLLRMPPWVNIWLLGAIILSMSLHFLILYVEPLPLIFQVTPLHFYQWIVVLKISIPVILLDEVLKYISRHHSEGEEEETYRKSRQLKF</sequence>
<dbReference type="InterPro" id="IPR023298">
    <property type="entry name" value="ATPase_P-typ_TM_dom_sf"/>
</dbReference>
<dbReference type="InterPro" id="IPR036412">
    <property type="entry name" value="HAD-like_sf"/>
</dbReference>
<dbReference type="GO" id="GO:0016887">
    <property type="term" value="F:ATP hydrolysis activity"/>
    <property type="evidence" value="ECO:0007669"/>
    <property type="project" value="InterPro"/>
</dbReference>
<feature type="compositionally biased region" description="Basic and acidic residues" evidence="20">
    <location>
        <begin position="1"/>
        <end position="32"/>
    </location>
</feature>
<dbReference type="Pfam" id="PF00689">
    <property type="entry name" value="Cation_ATPase_C"/>
    <property type="match status" value="1"/>
</dbReference>
<keyword evidence="7" id="KW-0597">Phosphoprotein</keyword>
<evidence type="ECO:0000256" key="17">
    <source>
        <dbReference type="ARBA" id="ARBA00023065"/>
    </source>
</evidence>
<dbReference type="InterPro" id="IPR023299">
    <property type="entry name" value="ATPase_P-typ_cyto_dom_N"/>
</dbReference>
<protein>
    <recommendedName>
        <fullName evidence="5">P-type Ca(2+) transporter</fullName>
        <ecNumber evidence="5">7.2.2.10</ecNumber>
    </recommendedName>
</protein>
<dbReference type="SMART" id="SM00831">
    <property type="entry name" value="Cation_ATPase_N"/>
    <property type="match status" value="1"/>
</dbReference>
<feature type="transmembrane region" description="Helical" evidence="21">
    <location>
        <begin position="153"/>
        <end position="171"/>
    </location>
</feature>
<evidence type="ECO:0000259" key="22">
    <source>
        <dbReference type="SMART" id="SM00831"/>
    </source>
</evidence>
<evidence type="ECO:0000256" key="20">
    <source>
        <dbReference type="SAM" id="MobiDB-lite"/>
    </source>
</evidence>
<keyword evidence="9 21" id="KW-0812">Transmembrane</keyword>
<dbReference type="InterPro" id="IPR008250">
    <property type="entry name" value="ATPase_P-typ_transduc_dom_A_sf"/>
</dbReference>
<evidence type="ECO:0000256" key="3">
    <source>
        <dbReference type="ARBA" id="ARBA00004477"/>
    </source>
</evidence>
<dbReference type="InterPro" id="IPR004014">
    <property type="entry name" value="ATPase_P-typ_cation-transptr_N"/>
</dbReference>
<feature type="transmembrane region" description="Helical" evidence="21">
    <location>
        <begin position="353"/>
        <end position="373"/>
    </location>
</feature>
<dbReference type="EC" id="7.2.2.10" evidence="5"/>
<dbReference type="InterPro" id="IPR059000">
    <property type="entry name" value="ATPase_P-type_domA"/>
</dbReference>